<dbReference type="Proteomes" id="UP000602905">
    <property type="component" value="Unassembled WGS sequence"/>
</dbReference>
<dbReference type="Pfam" id="PF12706">
    <property type="entry name" value="Lactamase_B_2"/>
    <property type="match status" value="1"/>
</dbReference>
<comment type="pathway">
    <text evidence="2">Protein modification; protein glycosylation.</text>
</comment>
<keyword evidence="9 10" id="KW-0472">Membrane</keyword>
<feature type="transmembrane region" description="Helical" evidence="10">
    <location>
        <begin position="788"/>
        <end position="814"/>
    </location>
</feature>
<feature type="transmembrane region" description="Helical" evidence="10">
    <location>
        <begin position="1014"/>
        <end position="1033"/>
    </location>
</feature>
<dbReference type="Gene3D" id="3.60.15.10">
    <property type="entry name" value="Ribonuclease Z/Hydroxyacylglutathione hydrolase-like"/>
    <property type="match status" value="1"/>
</dbReference>
<dbReference type="SUPFAM" id="SSF56281">
    <property type="entry name" value="Metallo-hydrolase/oxidoreductase"/>
    <property type="match status" value="1"/>
</dbReference>
<evidence type="ECO:0000259" key="12">
    <source>
        <dbReference type="Pfam" id="PF12706"/>
    </source>
</evidence>
<dbReference type="PANTHER" id="PTHR22760:SF2">
    <property type="entry name" value="ALPHA-1,2-MANNOSYLTRANSFERASE ALG9"/>
    <property type="match status" value="1"/>
</dbReference>
<feature type="transmembrane region" description="Helical" evidence="10">
    <location>
        <begin position="1053"/>
        <end position="1074"/>
    </location>
</feature>
<evidence type="ECO:0000256" key="6">
    <source>
        <dbReference type="ARBA" id="ARBA00022692"/>
    </source>
</evidence>
<proteinExistence type="inferred from homology"/>
<dbReference type="InterPro" id="IPR036866">
    <property type="entry name" value="RibonucZ/Hydroxyglut_hydro"/>
</dbReference>
<dbReference type="PANTHER" id="PTHR22760">
    <property type="entry name" value="GLYCOSYLTRANSFERASE"/>
    <property type="match status" value="1"/>
</dbReference>
<evidence type="ECO:0000256" key="5">
    <source>
        <dbReference type="ARBA" id="ARBA00022679"/>
    </source>
</evidence>
<dbReference type="EC" id="2.4.1.-" evidence="10"/>
<organism evidence="13 14">
    <name type="scientific">Rhizoctonia solani</name>
    <dbReference type="NCBI Taxonomy" id="456999"/>
    <lineage>
        <taxon>Eukaryota</taxon>
        <taxon>Fungi</taxon>
        <taxon>Dikarya</taxon>
        <taxon>Basidiomycota</taxon>
        <taxon>Agaricomycotina</taxon>
        <taxon>Agaricomycetes</taxon>
        <taxon>Cantharellales</taxon>
        <taxon>Ceratobasidiaceae</taxon>
        <taxon>Rhizoctonia</taxon>
    </lineage>
</organism>
<keyword evidence="4 10" id="KW-0328">Glycosyltransferase</keyword>
<evidence type="ECO:0000256" key="9">
    <source>
        <dbReference type="ARBA" id="ARBA00023136"/>
    </source>
</evidence>
<feature type="domain" description="Metallo-beta-lactamase" evidence="12">
    <location>
        <begin position="328"/>
        <end position="546"/>
    </location>
</feature>
<accession>A0A8H7LYL0</accession>
<evidence type="ECO:0000259" key="11">
    <source>
        <dbReference type="Pfam" id="PF00561"/>
    </source>
</evidence>
<evidence type="ECO:0000256" key="10">
    <source>
        <dbReference type="RuleBase" id="RU363075"/>
    </source>
</evidence>
<dbReference type="GO" id="GO:0000026">
    <property type="term" value="F:alpha-1,2-mannosyltransferase activity"/>
    <property type="evidence" value="ECO:0007669"/>
    <property type="project" value="TreeGrafter"/>
</dbReference>
<comment type="caution">
    <text evidence="13">The sequence shown here is derived from an EMBL/GenBank/DDBJ whole genome shotgun (WGS) entry which is preliminary data.</text>
</comment>
<dbReference type="SUPFAM" id="SSF53474">
    <property type="entry name" value="alpha/beta-Hydrolases"/>
    <property type="match status" value="1"/>
</dbReference>
<keyword evidence="8 10" id="KW-1133">Transmembrane helix</keyword>
<sequence>MIDELANPSDPKYPAFHVVAPSLPGFLFSQRAATPGMNARGTAYLFDKLMAKLGYKYYMAQGGDWGSLVCRAFAVYHQETCLAIHKNVNFDGVPTLLKNPIMTLRTILGFAGLPGGYSKKTIEGLKSASEFISGGSGYMRIQRTRPQTLAVAMTDSPAGLLAWIGEKLYVWTDSYPWTTDEIITWTMLYWINGPAGGFRYYKENLFAGNPGSPEAMAEMNNLTSVWSPTPLGFSWFPKEIGRTPAEWSGINQKLVYAKEHTKGGHFAAWEVLLVWASKHYVLDLKTSNMRGRYYLTCGSASQPSGWKNKRRNTGAIVRTRSTTGVERVIVIDVGKTFLSAALELFPRHDLRQIDAVLLTHGHADAINGLDDLRCWTLGENRIQDYIDVYLSDATMSDVKRGFPYLVSKDFATGSGHIPQFKWHIIESNRPLRLDGVDFDITPIDVHHGNLPIPQHSLLLDTSVSPIPKPYLCFGFIFGSIMVYMSDVSNIPDNTWDVIEACGGLGPYPYQLFAVDCLTLRSLTAHFGVKDAIDAAVRLNAHRTCLFGFGHEIPHDVWDVIGRRVACEDVGTVWPSAQKALDYLSRVGVQQKQGIRISPVYDGELFRLASCSTVEMNLPPGTEGIRLRKPTSTAETPATARKARHTGLLQDQLRRTARAPWCPGLSTAFRMLVLVRVCAATWSNIQDCDEVFNFWEPLHYLDQGHGFQTWETSPAYAVRSWAYILLHLFPAKFPIWLASFDKRHTFFGLRMIFAFVTSFCEARLFTTVAEHVNDRVARYMLFILMFNAGMWNASTAFLPSTFAMYAVTAAASFAFAPPSSSRVQRTFAATLLFATGAIVGWPFSLLLAVPFVIEELTVYGGDIVPESSLPKWIENRWKYLFGSGAVAASIFIPVALIDTYAYGQFTLTPWNIIRYNIFGSSSGRGPNLYGTEPWYYYILNLILNFNILAPLALGSLPALLITRRFDSKRLGGARGPANQTSSPYTLLAVRLAPFYLWFITLTLQAHKEERFLYPAYPLACFNAAVTLYLVRGWMETTFIKVTNSPYRAANTNLFRLATLFTVVLTCLLSISRIIALFKYYHAPLDIAFHFQYEELPRLLNTTGLLPESIVKQHSSKYDEDIPIDLSPVRQFGLRVCWGAEWYRFPGSYLVPSGVEPLLVESGFDGMLPRPFPPVVPITDPSPINKDSIDSTKVPLKPSSGLFGELSRTLGRTTRIVPNGFNDLNRAEEGQASDPAECDYFVHLRLAHSPERQEPVPRVGEWEDVACFPFLDAQRSNILSRVFWVPGSLWQKGNTFGEYCLLRGKERAHIRERETKWSKTN</sequence>
<name>A0A8H7LYL0_9AGAM</name>
<dbReference type="EMBL" id="JACYCD010000022">
    <property type="protein sequence ID" value="KAF8713749.1"/>
    <property type="molecule type" value="Genomic_DNA"/>
</dbReference>
<dbReference type="Gene3D" id="3.40.50.1820">
    <property type="entry name" value="alpha/beta hydrolase"/>
    <property type="match status" value="1"/>
</dbReference>
<comment type="similarity">
    <text evidence="3 10">Belongs to the glycosyltransferase 22 family.</text>
</comment>
<evidence type="ECO:0000256" key="3">
    <source>
        <dbReference type="ARBA" id="ARBA00007063"/>
    </source>
</evidence>
<evidence type="ECO:0000313" key="13">
    <source>
        <dbReference type="EMBL" id="KAF8713749.1"/>
    </source>
</evidence>
<dbReference type="Pfam" id="PF00561">
    <property type="entry name" value="Abhydrolase_1"/>
    <property type="match status" value="1"/>
</dbReference>
<evidence type="ECO:0000313" key="14">
    <source>
        <dbReference type="Proteomes" id="UP000602905"/>
    </source>
</evidence>
<gene>
    <name evidence="13" type="ORF">RHS03_00541</name>
</gene>
<feature type="domain" description="AB hydrolase-1" evidence="11">
    <location>
        <begin position="12"/>
        <end position="84"/>
    </location>
</feature>
<feature type="transmembrane region" description="Helical" evidence="10">
    <location>
        <begin position="746"/>
        <end position="768"/>
    </location>
</feature>
<dbReference type="OrthoDB" id="497541at2759"/>
<feature type="transmembrane region" description="Helical" evidence="10">
    <location>
        <begin position="980"/>
        <end position="1002"/>
    </location>
</feature>
<keyword evidence="7 10" id="KW-0256">Endoplasmic reticulum</keyword>
<dbReference type="Pfam" id="PF03901">
    <property type="entry name" value="Glyco_transf_22"/>
    <property type="match status" value="1"/>
</dbReference>
<dbReference type="GO" id="GO:0005789">
    <property type="term" value="C:endoplasmic reticulum membrane"/>
    <property type="evidence" value="ECO:0007669"/>
    <property type="project" value="UniProtKB-SubCell"/>
</dbReference>
<feature type="non-terminal residue" evidence="13">
    <location>
        <position position="1319"/>
    </location>
</feature>
<feature type="transmembrane region" description="Helical" evidence="10">
    <location>
        <begin position="878"/>
        <end position="896"/>
    </location>
</feature>
<evidence type="ECO:0000256" key="2">
    <source>
        <dbReference type="ARBA" id="ARBA00004922"/>
    </source>
</evidence>
<protein>
    <recommendedName>
        <fullName evidence="10">Mannosyltransferase</fullName>
        <ecNumber evidence="10">2.4.1.-</ecNumber>
    </recommendedName>
</protein>
<dbReference type="InterPro" id="IPR000073">
    <property type="entry name" value="AB_hydrolase_1"/>
</dbReference>
<keyword evidence="6 10" id="KW-0812">Transmembrane</keyword>
<dbReference type="InterPro" id="IPR005599">
    <property type="entry name" value="GPI_mannosylTrfase"/>
</dbReference>
<feature type="transmembrane region" description="Helical" evidence="10">
    <location>
        <begin position="826"/>
        <end position="852"/>
    </location>
</feature>
<dbReference type="InterPro" id="IPR001279">
    <property type="entry name" value="Metallo-B-lactamas"/>
</dbReference>
<dbReference type="UniPathway" id="UPA00378"/>
<comment type="subcellular location">
    <subcellularLocation>
        <location evidence="1 10">Endoplasmic reticulum membrane</location>
        <topology evidence="1 10">Multi-pass membrane protein</topology>
    </subcellularLocation>
</comment>
<dbReference type="InterPro" id="IPR029058">
    <property type="entry name" value="AB_hydrolase_fold"/>
</dbReference>
<reference evidence="13" key="1">
    <citation type="submission" date="2020-09" db="EMBL/GenBank/DDBJ databases">
        <title>Comparative genome analyses of four rice-infecting Rhizoctonia solani isolates reveal extensive enrichment of homogalacturonan modification genes.</title>
        <authorList>
            <person name="Lee D.-Y."/>
            <person name="Jeon J."/>
            <person name="Kim K.-T."/>
            <person name="Cheong K."/>
            <person name="Song H."/>
            <person name="Choi G."/>
            <person name="Ko J."/>
            <person name="Opiyo S.O."/>
            <person name="Zuo S."/>
            <person name="Madhav S."/>
            <person name="Lee Y.-H."/>
            <person name="Wang G.-L."/>
        </authorList>
    </citation>
    <scope>NUCLEOTIDE SEQUENCE</scope>
    <source>
        <strain evidence="13">AG1-IA WGL</strain>
    </source>
</reference>
<feature type="transmembrane region" description="Helical" evidence="10">
    <location>
        <begin position="933"/>
        <end position="960"/>
    </location>
</feature>
<evidence type="ECO:0000256" key="7">
    <source>
        <dbReference type="ARBA" id="ARBA00022824"/>
    </source>
</evidence>
<dbReference type="CDD" id="cd16279">
    <property type="entry name" value="metallo-hydrolase-like_MBL-fold"/>
    <property type="match status" value="1"/>
</dbReference>
<keyword evidence="5 13" id="KW-0808">Transferase</keyword>
<evidence type="ECO:0000256" key="4">
    <source>
        <dbReference type="ARBA" id="ARBA00022676"/>
    </source>
</evidence>
<evidence type="ECO:0000256" key="1">
    <source>
        <dbReference type="ARBA" id="ARBA00004477"/>
    </source>
</evidence>
<dbReference type="GO" id="GO:0006487">
    <property type="term" value="P:protein N-linked glycosylation"/>
    <property type="evidence" value="ECO:0007669"/>
    <property type="project" value="TreeGrafter"/>
</dbReference>
<evidence type="ECO:0000256" key="8">
    <source>
        <dbReference type="ARBA" id="ARBA00022989"/>
    </source>
</evidence>